<sequence>MILPAGVNAVKDRHGKTRYRFRRVRMPSRYLPGEPGSDVFMAAYDECLSAIERPKPPRPPRRKPKVLSGQPYVYFIGERRGPVKIGTSNDVMRRLCDMQVSYPRRLSVLAVTPGGADIERMYHQHFAGDRMSGEWFRRTPALMAEMKRLRDANLSNRKSGSK</sequence>
<dbReference type="EMBL" id="CP059319">
    <property type="protein sequence ID" value="QTH19613.1"/>
    <property type="molecule type" value="Genomic_DNA"/>
</dbReference>
<reference evidence="1" key="1">
    <citation type="submission" date="2020-07" db="EMBL/GenBank/DDBJ databases">
        <authorList>
            <person name="Camacho E."/>
        </authorList>
    </citation>
    <scope>NUCLEOTIDE SEQUENCE</scope>
    <source>
        <strain evidence="1">MPO218</strain>
    </source>
</reference>
<evidence type="ECO:0000313" key="1">
    <source>
        <dbReference type="EMBL" id="QTH19613.1"/>
    </source>
</evidence>
<organism evidence="1 2">
    <name type="scientific">Rhizorhabdus wittichii</name>
    <dbReference type="NCBI Taxonomy" id="160791"/>
    <lineage>
        <taxon>Bacteria</taxon>
        <taxon>Pseudomonadati</taxon>
        <taxon>Pseudomonadota</taxon>
        <taxon>Alphaproteobacteria</taxon>
        <taxon>Sphingomonadales</taxon>
        <taxon>Sphingomonadaceae</taxon>
        <taxon>Rhizorhabdus</taxon>
    </lineage>
</organism>
<evidence type="ECO:0000313" key="2">
    <source>
        <dbReference type="Proteomes" id="UP000664914"/>
    </source>
</evidence>
<name>A0A975CZ34_9SPHN</name>
<protein>
    <submittedName>
        <fullName evidence="1">GIY-YIG nuclease family protein</fullName>
    </submittedName>
</protein>
<gene>
    <name evidence="1" type="ORF">HRJ34_14645</name>
</gene>
<dbReference type="RefSeq" id="WP_208631595.1">
    <property type="nucleotide sequence ID" value="NZ_CP059319.1"/>
</dbReference>
<proteinExistence type="predicted"/>
<dbReference type="Pfam" id="PF13455">
    <property type="entry name" value="MUG113"/>
    <property type="match status" value="1"/>
</dbReference>
<dbReference type="AlphaFoldDB" id="A0A975CZ34"/>
<accession>A0A975CZ34</accession>
<dbReference type="Proteomes" id="UP000664914">
    <property type="component" value="Chromosome"/>
</dbReference>
<reference evidence="1" key="2">
    <citation type="submission" date="2021-04" db="EMBL/GenBank/DDBJ databases">
        <title>Isolation and genomic analysis of the ibuprofen-degrading bacterium Sphingomonas strain MPO218.</title>
        <authorList>
            <person name="Aulestia M."/>
            <person name="Flores A."/>
            <person name="Mangas E.L."/>
            <person name="Perez-Pulido A.J."/>
            <person name="Santero E."/>
            <person name="Camacho E.M."/>
        </authorList>
    </citation>
    <scope>NUCLEOTIDE SEQUENCE</scope>
    <source>
        <strain evidence="1">MPO218</strain>
    </source>
</reference>